<dbReference type="SFLD" id="SFLDG01135">
    <property type="entry name" value="C1.5.6:_HAD__Beta-PGM__Phospha"/>
    <property type="match status" value="1"/>
</dbReference>
<name>A0ABT6MNW5_9GAMM</name>
<reference evidence="1" key="2">
    <citation type="submission" date="2023-04" db="EMBL/GenBank/DDBJ databases">
        <authorList>
            <person name="Sun J.-Q."/>
        </authorList>
    </citation>
    <scope>NUCLEOTIDE SEQUENCE</scope>
    <source>
        <strain evidence="1">CC-YY355</strain>
    </source>
</reference>
<dbReference type="PRINTS" id="PR00413">
    <property type="entry name" value="HADHALOGNASE"/>
</dbReference>
<comment type="caution">
    <text evidence="1">The sequence shown here is derived from an EMBL/GenBank/DDBJ whole genome shotgun (WGS) entry which is preliminary data.</text>
</comment>
<protein>
    <submittedName>
        <fullName evidence="1">HAD family phosphatase</fullName>
    </submittedName>
</protein>
<dbReference type="SFLD" id="SFLDG01129">
    <property type="entry name" value="C1.5:_HAD__Beta-PGM__Phosphata"/>
    <property type="match status" value="1"/>
</dbReference>
<dbReference type="NCBIfam" id="TIGR01509">
    <property type="entry name" value="HAD-SF-IA-v3"/>
    <property type="match status" value="1"/>
</dbReference>
<dbReference type="Pfam" id="PF00702">
    <property type="entry name" value="Hydrolase"/>
    <property type="match status" value="1"/>
</dbReference>
<gene>
    <name evidence="1" type="ORF">QF205_04175</name>
</gene>
<proteinExistence type="predicted"/>
<dbReference type="InterPro" id="IPR023198">
    <property type="entry name" value="PGP-like_dom2"/>
</dbReference>
<sequence length="230" mass="24387">MNAAPLPFLPDAVIFDMDGLMLDSERAITDCMERAAAEAGHALPRSLWLSLVGTGEQACREILAARLGEPGAMAMLDRTDVLYEAMVEAGIPHRPGIVGLLEWLQARGIPRAVATSTRRPLALRKLRRAGLLERFDAVCTSSDVEQPKPAPDVYLLAAKRLGVAPARCLVLEDSPAGVRAALAAGMLPVQVPDLVEPDAALRKLGHRIVPSLAQAQALLEAAAGACRLAP</sequence>
<evidence type="ECO:0000313" key="1">
    <source>
        <dbReference type="EMBL" id="MDH7452281.1"/>
    </source>
</evidence>
<dbReference type="EMBL" id="JARYGX010000009">
    <property type="protein sequence ID" value="MDH7452281.1"/>
    <property type="molecule type" value="Genomic_DNA"/>
</dbReference>
<dbReference type="InterPro" id="IPR036412">
    <property type="entry name" value="HAD-like_sf"/>
</dbReference>
<reference evidence="1" key="1">
    <citation type="journal article" date="2007" name="Int. J. Syst. Evol. Microbiol.">
        <title>Luteimonas composti sp. nov., a moderately thermophilic bacterium isolated from food waste.</title>
        <authorList>
            <person name="Young C.C."/>
            <person name="Kampfer P."/>
            <person name="Chen W.M."/>
            <person name="Yen W.S."/>
            <person name="Arun A.B."/>
            <person name="Lai W.A."/>
            <person name="Shen F.T."/>
            <person name="Rekha P.D."/>
            <person name="Lin K.Y."/>
            <person name="Chou J.H."/>
        </authorList>
    </citation>
    <scope>NUCLEOTIDE SEQUENCE</scope>
    <source>
        <strain evidence="1">CC-YY355</strain>
    </source>
</reference>
<dbReference type="Gene3D" id="1.10.150.240">
    <property type="entry name" value="Putative phosphatase, domain 2"/>
    <property type="match status" value="1"/>
</dbReference>
<dbReference type="Gene3D" id="3.40.50.1000">
    <property type="entry name" value="HAD superfamily/HAD-like"/>
    <property type="match status" value="1"/>
</dbReference>
<dbReference type="InterPro" id="IPR006439">
    <property type="entry name" value="HAD-SF_hydro_IA"/>
</dbReference>
<dbReference type="Proteomes" id="UP001160550">
    <property type="component" value="Unassembled WGS sequence"/>
</dbReference>
<dbReference type="PANTHER" id="PTHR18901:SF38">
    <property type="entry name" value="PSEUDOURIDINE-5'-PHOSPHATASE"/>
    <property type="match status" value="1"/>
</dbReference>
<dbReference type="SUPFAM" id="SSF56784">
    <property type="entry name" value="HAD-like"/>
    <property type="match status" value="1"/>
</dbReference>
<evidence type="ECO:0000313" key="2">
    <source>
        <dbReference type="Proteomes" id="UP001160550"/>
    </source>
</evidence>
<dbReference type="PANTHER" id="PTHR18901">
    <property type="entry name" value="2-DEOXYGLUCOSE-6-PHOSPHATE PHOSPHATASE 2"/>
    <property type="match status" value="1"/>
</dbReference>
<dbReference type="RefSeq" id="WP_280941481.1">
    <property type="nucleotide sequence ID" value="NZ_JARYGX010000009.1"/>
</dbReference>
<accession>A0ABT6MNW5</accession>
<dbReference type="InterPro" id="IPR023214">
    <property type="entry name" value="HAD_sf"/>
</dbReference>
<organism evidence="1 2">
    <name type="scientific">Luteimonas composti</name>
    <dbReference type="NCBI Taxonomy" id="398257"/>
    <lineage>
        <taxon>Bacteria</taxon>
        <taxon>Pseudomonadati</taxon>
        <taxon>Pseudomonadota</taxon>
        <taxon>Gammaproteobacteria</taxon>
        <taxon>Lysobacterales</taxon>
        <taxon>Lysobacteraceae</taxon>
        <taxon>Luteimonas</taxon>
    </lineage>
</organism>
<dbReference type="SFLD" id="SFLDS00003">
    <property type="entry name" value="Haloacid_Dehalogenase"/>
    <property type="match status" value="1"/>
</dbReference>
<keyword evidence="2" id="KW-1185">Reference proteome</keyword>